<dbReference type="InterPro" id="IPR007359">
    <property type="entry name" value="SigmaE_reg_RseC_MucC"/>
</dbReference>
<dbReference type="PIRSF" id="PIRSF004923">
    <property type="entry name" value="RseC"/>
    <property type="match status" value="1"/>
</dbReference>
<proteinExistence type="predicted"/>
<dbReference type="PANTHER" id="PTHR35867">
    <property type="entry name" value="PROTEIN RSEC"/>
    <property type="match status" value="1"/>
</dbReference>
<comment type="caution">
    <text evidence="2">The sequence shown here is derived from an EMBL/GenBank/DDBJ whole genome shotgun (WGS) entry which is preliminary data.</text>
</comment>
<keyword evidence="1" id="KW-0812">Transmembrane</keyword>
<reference evidence="2 3" key="1">
    <citation type="submission" date="2022-01" db="EMBL/GenBank/DDBJ databases">
        <title>Paraglaciecola sp. G1-23.</title>
        <authorList>
            <person name="Jin M.S."/>
            <person name="Han D.M."/>
            <person name="Kim H.M."/>
            <person name="Jeon C.O."/>
        </authorList>
    </citation>
    <scope>NUCLEOTIDE SEQUENCE [LARGE SCALE GENOMIC DNA]</scope>
    <source>
        <strain evidence="2 3">G1-23</strain>
    </source>
</reference>
<feature type="transmembrane region" description="Helical" evidence="1">
    <location>
        <begin position="110"/>
        <end position="130"/>
    </location>
</feature>
<protein>
    <submittedName>
        <fullName evidence="2">SoxR reducing system RseC family protein</fullName>
    </submittedName>
</protein>
<accession>A0ABS9D0U0</accession>
<dbReference type="RefSeq" id="WP_235310078.1">
    <property type="nucleotide sequence ID" value="NZ_JAKGAS010000001.1"/>
</dbReference>
<dbReference type="Proteomes" id="UP001521137">
    <property type="component" value="Unassembled WGS sequence"/>
</dbReference>
<feature type="transmembrane region" description="Helical" evidence="1">
    <location>
        <begin position="84"/>
        <end position="104"/>
    </location>
</feature>
<keyword evidence="1" id="KW-1133">Transmembrane helix</keyword>
<dbReference type="EMBL" id="JAKGAS010000001">
    <property type="protein sequence ID" value="MCF2946548.1"/>
    <property type="molecule type" value="Genomic_DNA"/>
</dbReference>
<dbReference type="PANTHER" id="PTHR35867:SF1">
    <property type="entry name" value="PROTEIN RSEC"/>
    <property type="match status" value="1"/>
</dbReference>
<sequence length="162" mass="18069">MLEEIGIVSAINKESAKQIIWVETHIKSTCGSCEAQSNCGTGAIAKFLAKRGEKLQFDYQGDVIVGQKIKLGIPEESILKASSLVYIVPLFVLMISAVFAQYFLPHLGLIAEFWIIVFAFISAGLSYLAINHYLKFAKIEDFYPRILSVIPQDTQNIKIKQL</sequence>
<name>A0ABS9D0U0_9ALTE</name>
<keyword evidence="1" id="KW-0472">Membrane</keyword>
<evidence type="ECO:0000256" key="1">
    <source>
        <dbReference type="SAM" id="Phobius"/>
    </source>
</evidence>
<dbReference type="InterPro" id="IPR026268">
    <property type="entry name" value="RseC"/>
</dbReference>
<dbReference type="Pfam" id="PF04246">
    <property type="entry name" value="RseC_MucC"/>
    <property type="match status" value="1"/>
</dbReference>
<evidence type="ECO:0000313" key="2">
    <source>
        <dbReference type="EMBL" id="MCF2946548.1"/>
    </source>
</evidence>
<keyword evidence="3" id="KW-1185">Reference proteome</keyword>
<gene>
    <name evidence="2" type="ORF">L0668_00365</name>
</gene>
<evidence type="ECO:0000313" key="3">
    <source>
        <dbReference type="Proteomes" id="UP001521137"/>
    </source>
</evidence>
<organism evidence="2 3">
    <name type="scientific">Paraglaciecola algarum</name>
    <dbReference type="NCBI Taxonomy" id="3050085"/>
    <lineage>
        <taxon>Bacteria</taxon>
        <taxon>Pseudomonadati</taxon>
        <taxon>Pseudomonadota</taxon>
        <taxon>Gammaproteobacteria</taxon>
        <taxon>Alteromonadales</taxon>
        <taxon>Alteromonadaceae</taxon>
        <taxon>Paraglaciecola</taxon>
    </lineage>
</organism>